<gene>
    <name evidence="1" type="ORF">EPI11_08020</name>
</gene>
<protein>
    <recommendedName>
        <fullName evidence="3">Copper resistance protein NlpE</fullName>
    </recommendedName>
</protein>
<evidence type="ECO:0008006" key="3">
    <source>
        <dbReference type="Google" id="ProtNLM"/>
    </source>
</evidence>
<dbReference type="RefSeq" id="WP_128389440.1">
    <property type="nucleotide sequence ID" value="NZ_SBII01000004.1"/>
</dbReference>
<dbReference type="EMBL" id="SBII01000004">
    <property type="protein sequence ID" value="RWX00958.1"/>
    <property type="molecule type" value="Genomic_DNA"/>
</dbReference>
<accession>A0A3S3U3E3</accession>
<evidence type="ECO:0000313" key="1">
    <source>
        <dbReference type="EMBL" id="RWX00958.1"/>
    </source>
</evidence>
<dbReference type="Pfam" id="PF04170">
    <property type="entry name" value="NlpE"/>
    <property type="match status" value="1"/>
</dbReference>
<keyword evidence="2" id="KW-1185">Reference proteome</keyword>
<organism evidence="1 2">
    <name type="scientific">Flavobacterium cerinum</name>
    <dbReference type="NCBI Taxonomy" id="2502784"/>
    <lineage>
        <taxon>Bacteria</taxon>
        <taxon>Pseudomonadati</taxon>
        <taxon>Bacteroidota</taxon>
        <taxon>Flavobacteriia</taxon>
        <taxon>Flavobacteriales</taxon>
        <taxon>Flavobacteriaceae</taxon>
        <taxon>Flavobacterium</taxon>
    </lineage>
</organism>
<proteinExistence type="predicted"/>
<comment type="caution">
    <text evidence="1">The sequence shown here is derived from an EMBL/GenBank/DDBJ whole genome shotgun (WGS) entry which is preliminary data.</text>
</comment>
<name>A0A3S3U3E3_9FLAO</name>
<dbReference type="Proteomes" id="UP000287527">
    <property type="component" value="Unassembled WGS sequence"/>
</dbReference>
<dbReference type="AlphaFoldDB" id="A0A3S3U3E3"/>
<dbReference type="Gene3D" id="2.40.128.640">
    <property type="match status" value="1"/>
</dbReference>
<dbReference type="OrthoDB" id="5348860at2"/>
<dbReference type="PROSITE" id="PS51257">
    <property type="entry name" value="PROKAR_LIPOPROTEIN"/>
    <property type="match status" value="1"/>
</dbReference>
<reference evidence="1 2" key="1">
    <citation type="submission" date="2019-01" db="EMBL/GenBank/DDBJ databases">
        <title>Flavobacterium sp. nov.,isolated from freshwater.</title>
        <authorList>
            <person name="Zhang R."/>
            <person name="Du Z.-J."/>
        </authorList>
    </citation>
    <scope>NUCLEOTIDE SEQUENCE [LARGE SCALE GENOMIC DNA]</scope>
    <source>
        <strain evidence="1 2">1E403</strain>
    </source>
</reference>
<evidence type="ECO:0000313" key="2">
    <source>
        <dbReference type="Proteomes" id="UP000287527"/>
    </source>
</evidence>
<dbReference type="InterPro" id="IPR007298">
    <property type="entry name" value="Cu-R_lipoprotein_NlpE"/>
</dbReference>
<sequence length="159" mass="17963">MKLFNIILVLLVVSGCKNSNTSENKLSNAIKVIGAVKAQEEQEAIDAMEDTKAMETLDWQGTYFGITDCANCDGIETELVLKDNEYILSLKPTNTDEEKFVQKGTFTWKGSIIILEDIIGSASMYKIEENQVKQVYYIDNKIQGEDWKGYILKKMTNSK</sequence>